<sequence>MKGYQLKITIKGSSPPIWRRVIVPEKISFEDLDNVIEYIFGWTHDHLFSFVIPKERIYFNGPSEAGDEEAVQEGIDRWFYEKAKIIYTYDFGDDWEHTILVEKILDYDKRYPQVVKFKGPNMIEDCGGIWGFYDVIDQAEPFEMEKVNEYLKAHMKFSKFEGSTYPEDYGLPYSEKEMYEELRKYLKTMAGAGGEENFEDFGELEPEESLEEVFKNYKKDDLLEIARDANLPKPARFKKAELAQWLKNSLLESGQFRKVLTESTQEEVGFFQEAIEEKGIYIQAELVSVSPLLSFYCGLRDGEFLTVPKDVEEKFRKIYTGSFQRELERHWELSGYCKSAVYLYGVISLEDLAKIYRGYEHKKITAKELADIAARYPGEMTVKDGYLMEEELEEVDLYVRLLEDQEKLPYYLPMDKEDFLRYGEVECQEPDEHTLPMLEFFSEEMDQDMPHSLILYYAVLDSLRKNGEPEECASLAMEYCKETRKGRKIKLTKIIKNLQPYVRTWENRGFTDYEVEAMRAEKQDASRVLADSKKETDKDCKVVAFPGTKKIYPNDPCPCGSGKKYKYCCGRKKK</sequence>
<organism evidence="2 3">
    <name type="scientific">Candidatus Blautia stercorigallinarum</name>
    <dbReference type="NCBI Taxonomy" id="2838501"/>
    <lineage>
        <taxon>Bacteria</taxon>
        <taxon>Bacillati</taxon>
        <taxon>Bacillota</taxon>
        <taxon>Clostridia</taxon>
        <taxon>Lachnospirales</taxon>
        <taxon>Lachnospiraceae</taxon>
        <taxon>Blautia</taxon>
    </lineage>
</organism>
<protein>
    <submittedName>
        <fullName evidence="2">SEC-C domain-containing protein</fullName>
    </submittedName>
</protein>
<dbReference type="SUPFAM" id="SSF159941">
    <property type="entry name" value="MM3350-like"/>
    <property type="match status" value="1"/>
</dbReference>
<dbReference type="InterPro" id="IPR012912">
    <property type="entry name" value="Plasmid_pRiA4b_Orf3-like"/>
</dbReference>
<dbReference type="PANTHER" id="PTHR41878">
    <property type="entry name" value="LEXA REPRESSOR-RELATED"/>
    <property type="match status" value="1"/>
</dbReference>
<dbReference type="InterPro" id="IPR004027">
    <property type="entry name" value="SEC_C_motif"/>
</dbReference>
<comment type="caution">
    <text evidence="2">The sequence shown here is derived from an EMBL/GenBank/DDBJ whole genome shotgun (WGS) entry which is preliminary data.</text>
</comment>
<evidence type="ECO:0000313" key="3">
    <source>
        <dbReference type="Proteomes" id="UP000886814"/>
    </source>
</evidence>
<feature type="domain" description="Plasmid pRiA4b Orf3-like" evidence="1">
    <location>
        <begin position="3"/>
        <end position="151"/>
    </location>
</feature>
<dbReference type="Pfam" id="PF07929">
    <property type="entry name" value="PRiA4_ORF3"/>
    <property type="match status" value="1"/>
</dbReference>
<reference evidence="2" key="1">
    <citation type="journal article" date="2021" name="PeerJ">
        <title>Extensive microbial diversity within the chicken gut microbiome revealed by metagenomics and culture.</title>
        <authorList>
            <person name="Gilroy R."/>
            <person name="Ravi A."/>
            <person name="Getino M."/>
            <person name="Pursley I."/>
            <person name="Horton D.L."/>
            <person name="Alikhan N.F."/>
            <person name="Baker D."/>
            <person name="Gharbi K."/>
            <person name="Hall N."/>
            <person name="Watson M."/>
            <person name="Adriaenssens E.M."/>
            <person name="Foster-Nyarko E."/>
            <person name="Jarju S."/>
            <person name="Secka A."/>
            <person name="Antonio M."/>
            <person name="Oren A."/>
            <person name="Chaudhuri R.R."/>
            <person name="La Ragione R."/>
            <person name="Hildebrand F."/>
            <person name="Pallen M.J."/>
        </authorList>
    </citation>
    <scope>NUCLEOTIDE SEQUENCE</scope>
    <source>
        <strain evidence="2">CHK195-9823</strain>
    </source>
</reference>
<dbReference type="InterPro" id="IPR024047">
    <property type="entry name" value="MM3350-like_sf"/>
</dbReference>
<dbReference type="PANTHER" id="PTHR41878:SF1">
    <property type="entry name" value="TNPR PROTEIN"/>
    <property type="match status" value="1"/>
</dbReference>
<evidence type="ECO:0000259" key="1">
    <source>
        <dbReference type="Pfam" id="PF07929"/>
    </source>
</evidence>
<dbReference type="SUPFAM" id="SSF103642">
    <property type="entry name" value="Sec-C motif"/>
    <property type="match status" value="1"/>
</dbReference>
<gene>
    <name evidence="2" type="ORF">H9747_05130</name>
</gene>
<name>A0A9D1TFU5_9FIRM</name>
<reference evidence="2" key="2">
    <citation type="submission" date="2021-04" db="EMBL/GenBank/DDBJ databases">
        <authorList>
            <person name="Gilroy R."/>
        </authorList>
    </citation>
    <scope>NUCLEOTIDE SEQUENCE</scope>
    <source>
        <strain evidence="2">CHK195-9823</strain>
    </source>
</reference>
<proteinExistence type="predicted"/>
<dbReference type="Proteomes" id="UP000886814">
    <property type="component" value="Unassembled WGS sequence"/>
</dbReference>
<dbReference type="Pfam" id="PF02810">
    <property type="entry name" value="SEC-C"/>
    <property type="match status" value="1"/>
</dbReference>
<dbReference type="EMBL" id="DXIQ01000030">
    <property type="protein sequence ID" value="HIV38371.1"/>
    <property type="molecule type" value="Genomic_DNA"/>
</dbReference>
<evidence type="ECO:0000313" key="2">
    <source>
        <dbReference type="EMBL" id="HIV38371.1"/>
    </source>
</evidence>
<accession>A0A9D1TFU5</accession>
<dbReference type="Gene3D" id="3.10.450.50">
    <property type="match status" value="1"/>
</dbReference>
<dbReference type="Gene3D" id="3.10.290.30">
    <property type="entry name" value="MM3350-like"/>
    <property type="match status" value="1"/>
</dbReference>
<dbReference type="AlphaFoldDB" id="A0A9D1TFU5"/>